<gene>
    <name evidence="1" type="ORF">F2Q70_00003552</name>
</gene>
<dbReference type="EMBL" id="QGKY02001015">
    <property type="protein sequence ID" value="KAF2576285.1"/>
    <property type="molecule type" value="Genomic_DNA"/>
</dbReference>
<organism evidence="1">
    <name type="scientific">Brassica cretica</name>
    <name type="common">Mustard</name>
    <dbReference type="NCBI Taxonomy" id="69181"/>
    <lineage>
        <taxon>Eukaryota</taxon>
        <taxon>Viridiplantae</taxon>
        <taxon>Streptophyta</taxon>
        <taxon>Embryophyta</taxon>
        <taxon>Tracheophyta</taxon>
        <taxon>Spermatophyta</taxon>
        <taxon>Magnoliopsida</taxon>
        <taxon>eudicotyledons</taxon>
        <taxon>Gunneridae</taxon>
        <taxon>Pentapetalae</taxon>
        <taxon>rosids</taxon>
        <taxon>malvids</taxon>
        <taxon>Brassicales</taxon>
        <taxon>Brassicaceae</taxon>
        <taxon>Brassiceae</taxon>
        <taxon>Brassica</taxon>
    </lineage>
</organism>
<protein>
    <submittedName>
        <fullName evidence="1">Uncharacterized protein</fullName>
    </submittedName>
</protein>
<dbReference type="AlphaFoldDB" id="A0A8S9J2B3"/>
<comment type="caution">
    <text evidence="1">The sequence shown here is derived from an EMBL/GenBank/DDBJ whole genome shotgun (WGS) entry which is preliminary data.</text>
</comment>
<sequence length="108" mass="12158">MYVNKTICLQDILHRANSFIMMEEVKQTNLLKQSAMKQVATKSANTYQEPIQHSDNKLDKNKNIISFFIENAGFDSAAIALESPWNVWKNEIDGLPPQAFSIPQGATS</sequence>
<proteinExistence type="predicted"/>
<reference evidence="1" key="1">
    <citation type="submission" date="2019-12" db="EMBL/GenBank/DDBJ databases">
        <title>Genome sequencing and annotation of Brassica cretica.</title>
        <authorList>
            <person name="Studholme D.J."/>
            <person name="Sarris P.F."/>
        </authorList>
    </citation>
    <scope>NUCLEOTIDE SEQUENCE</scope>
    <source>
        <strain evidence="1">PFS-102/07</strain>
        <tissue evidence="1">Leaf</tissue>
    </source>
</reference>
<name>A0A8S9J2B3_BRACR</name>
<evidence type="ECO:0000313" key="1">
    <source>
        <dbReference type="EMBL" id="KAF2576285.1"/>
    </source>
</evidence>
<accession>A0A8S9J2B3</accession>